<keyword evidence="2" id="KW-1185">Reference proteome</keyword>
<gene>
    <name evidence="1" type="ORF">E6C64_05065</name>
</gene>
<dbReference type="AlphaFoldDB" id="A0A4S4FQ00"/>
<organism evidence="1 2">
    <name type="scientific">Naasia lichenicola</name>
    <dbReference type="NCBI Taxonomy" id="2565933"/>
    <lineage>
        <taxon>Bacteria</taxon>
        <taxon>Bacillati</taxon>
        <taxon>Actinomycetota</taxon>
        <taxon>Actinomycetes</taxon>
        <taxon>Micrococcales</taxon>
        <taxon>Microbacteriaceae</taxon>
        <taxon>Naasia</taxon>
    </lineage>
</organism>
<dbReference type="OrthoDB" id="4987327at2"/>
<evidence type="ECO:0000313" key="2">
    <source>
        <dbReference type="Proteomes" id="UP000309133"/>
    </source>
</evidence>
<name>A0A4S4FQ00_9MICO</name>
<accession>A0A4S4FQ00</accession>
<dbReference type="InterPro" id="IPR047900">
    <property type="entry name" value="Choice_anch_G"/>
</dbReference>
<dbReference type="RefSeq" id="WP_136426553.1">
    <property type="nucleotide sequence ID" value="NZ_SSSM01000002.1"/>
</dbReference>
<comment type="caution">
    <text evidence="1">The sequence shown here is derived from an EMBL/GenBank/DDBJ whole genome shotgun (WGS) entry which is preliminary data.</text>
</comment>
<reference evidence="1 2" key="1">
    <citation type="submission" date="2019-04" db="EMBL/GenBank/DDBJ databases">
        <authorList>
            <person name="Jiang L."/>
        </authorList>
    </citation>
    <scope>NUCLEOTIDE SEQUENCE [LARGE SCALE GENOMIC DNA]</scope>
    <source>
        <strain evidence="1 2">YIM 131853</strain>
    </source>
</reference>
<dbReference type="EMBL" id="SSSM01000002">
    <property type="protein sequence ID" value="THG32388.1"/>
    <property type="molecule type" value="Genomic_DNA"/>
</dbReference>
<dbReference type="NCBIfam" id="NF033766">
    <property type="entry name" value="choice_anch_G"/>
    <property type="match status" value="1"/>
</dbReference>
<dbReference type="Proteomes" id="UP000309133">
    <property type="component" value="Unassembled WGS sequence"/>
</dbReference>
<proteinExistence type="predicted"/>
<protein>
    <submittedName>
        <fullName evidence="1">Choice-of-anchor G family protein</fullName>
    </submittedName>
</protein>
<sequence>MAVGTAVVASLSVTSSLAAWTDREYVRAANVSTLNCASAAPVNSTSWARVMADSVLTSNLDAVAALNGITVSNIKPATSSSATGVASPTPLGSDAWSSPVDLSAVSVPVSAGVTYPIGASTGAYTQYGRDTSAGLSVGASGAVTSGSGGAVALETPGAATPREADLALSSTLNGILPAAGTTVANLADVHLRVGAVGALASYNSCAVLWAGSSALAGNLTRNYLVNGMKLEFTSQVVKDLGTSINGQLTTLQTTLNALTGSGSSVTGSTLTGLKGAVNGLTGLVTTSGVSIIPPTLSTATVSVNYNLTPVKNLLSTTVGGGGVTANLTTGAVTADLATIFGDRYGTSGLNGLSPNTSVLTPEVLSDVSSRLGTVLGALVGSSGTLATALTAALNAATVTVVLQGSMDLRLGLITLLGFPYTATISGTVGSFAGAGTQPTVSVAVQAGTGLLDTVLATLGITSATLLQQVGDALVTPLINSVYPLLKPIVATLISTAPTLAAGTVSNLGTVTVPSALVNLAPVLTILRTLVSVTVNARPDQPNPVGYPATAATGRYFVSALKVGVVNATSTPVVGLFLASASVGPNTVR</sequence>
<evidence type="ECO:0000313" key="1">
    <source>
        <dbReference type="EMBL" id="THG32388.1"/>
    </source>
</evidence>